<dbReference type="GO" id="GO:0005829">
    <property type="term" value="C:cytosol"/>
    <property type="evidence" value="ECO:0007669"/>
    <property type="project" value="TreeGrafter"/>
</dbReference>
<evidence type="ECO:0000256" key="8">
    <source>
        <dbReference type="ARBA" id="ARBA00042002"/>
    </source>
</evidence>
<protein>
    <recommendedName>
        <fullName evidence="4">Electron transfer flavoprotein subunit beta</fullName>
    </recommendedName>
    <alternativeName>
        <fullName evidence="8">Electron transfer flavoprotein small subunit</fullName>
    </alternativeName>
</protein>
<evidence type="ECO:0000256" key="6">
    <source>
        <dbReference type="ARBA" id="ARBA00022982"/>
    </source>
</evidence>
<evidence type="ECO:0000256" key="7">
    <source>
        <dbReference type="ARBA" id="ARBA00025649"/>
    </source>
</evidence>
<organism evidence="11 12">
    <name type="scientific">Georgenia thermotolerans</name>
    <dbReference type="NCBI Taxonomy" id="527326"/>
    <lineage>
        <taxon>Bacteria</taxon>
        <taxon>Bacillati</taxon>
        <taxon>Actinomycetota</taxon>
        <taxon>Actinomycetes</taxon>
        <taxon>Micrococcales</taxon>
        <taxon>Bogoriellaceae</taxon>
        <taxon>Georgenia</taxon>
    </lineage>
</organism>
<dbReference type="Gene3D" id="3.40.50.620">
    <property type="entry name" value="HUPs"/>
    <property type="match status" value="1"/>
</dbReference>
<keyword evidence="5" id="KW-0813">Transport</keyword>
<dbReference type="InterPro" id="IPR014730">
    <property type="entry name" value="ETF_a/b_N"/>
</dbReference>
<gene>
    <name evidence="11" type="ORF">GB883_01280</name>
</gene>
<dbReference type="InterPro" id="IPR000049">
    <property type="entry name" value="ET-Flavoprotein_bsu_CS"/>
</dbReference>
<evidence type="ECO:0000256" key="2">
    <source>
        <dbReference type="ARBA" id="ARBA00007557"/>
    </source>
</evidence>
<dbReference type="Proteomes" id="UP000451860">
    <property type="component" value="Unassembled WGS sequence"/>
</dbReference>
<dbReference type="InterPro" id="IPR033948">
    <property type="entry name" value="ETF_beta_N"/>
</dbReference>
<reference evidence="11 12" key="1">
    <citation type="submission" date="2019-10" db="EMBL/GenBank/DDBJ databases">
        <title>Georgenia wutianyii sp. nov. and Georgenia yuyongxinii sp. nov. isolated from plateau pika (Ochotona curzoniae) in the Qinghai-Tibet plateau of China.</title>
        <authorList>
            <person name="Tian Z."/>
        </authorList>
    </citation>
    <scope>NUCLEOTIDE SEQUENCE [LARGE SCALE GENOMIC DNA]</scope>
    <source>
        <strain evidence="11 12">DSM 21501</strain>
    </source>
</reference>
<evidence type="ECO:0000256" key="9">
    <source>
        <dbReference type="ARBA" id="ARBA00049933"/>
    </source>
</evidence>
<dbReference type="EMBL" id="WHJE01000003">
    <property type="protein sequence ID" value="KAE8765891.1"/>
    <property type="molecule type" value="Genomic_DNA"/>
</dbReference>
<dbReference type="InterPro" id="IPR012255">
    <property type="entry name" value="ETF_b"/>
</dbReference>
<dbReference type="PIRSF" id="PIRSF000090">
    <property type="entry name" value="Beta-ETF"/>
    <property type="match status" value="1"/>
</dbReference>
<accession>A0A7J5UUC6</accession>
<evidence type="ECO:0000256" key="3">
    <source>
        <dbReference type="ARBA" id="ARBA00011355"/>
    </source>
</evidence>
<keyword evidence="12" id="KW-1185">Reference proteome</keyword>
<dbReference type="Pfam" id="PF01012">
    <property type="entry name" value="ETF"/>
    <property type="match status" value="1"/>
</dbReference>
<evidence type="ECO:0000313" key="12">
    <source>
        <dbReference type="Proteomes" id="UP000451860"/>
    </source>
</evidence>
<proteinExistence type="inferred from homology"/>
<dbReference type="SUPFAM" id="SSF52402">
    <property type="entry name" value="Adenine nucleotide alpha hydrolases-like"/>
    <property type="match status" value="1"/>
</dbReference>
<evidence type="ECO:0000256" key="4">
    <source>
        <dbReference type="ARBA" id="ARBA00016797"/>
    </source>
</evidence>
<name>A0A7J5UUC6_9MICO</name>
<comment type="cofactor">
    <cofactor evidence="9">
        <name>AMP</name>
        <dbReference type="ChEBI" id="CHEBI:456215"/>
    </cofactor>
</comment>
<comment type="caution">
    <text evidence="11">The sequence shown here is derived from an EMBL/GenBank/DDBJ whole genome shotgun (WGS) entry which is preliminary data.</text>
</comment>
<dbReference type="AlphaFoldDB" id="A0A7J5UUC6"/>
<dbReference type="PROSITE" id="PS01065">
    <property type="entry name" value="ETF_BETA"/>
    <property type="match status" value="1"/>
</dbReference>
<dbReference type="GO" id="GO:0009055">
    <property type="term" value="F:electron transfer activity"/>
    <property type="evidence" value="ECO:0007669"/>
    <property type="project" value="InterPro"/>
</dbReference>
<comment type="subunit">
    <text evidence="3">Heterodimer of an alpha and a beta subunit.</text>
</comment>
<keyword evidence="6" id="KW-0249">Electron transport</keyword>
<evidence type="ECO:0000313" key="11">
    <source>
        <dbReference type="EMBL" id="KAE8765891.1"/>
    </source>
</evidence>
<dbReference type="InterPro" id="IPR014729">
    <property type="entry name" value="Rossmann-like_a/b/a_fold"/>
</dbReference>
<sequence length="257" mass="26698">MKLIVLVKQVPDTGGERALDLTTGRVDREASEPVIDEIVERALEVALGHKDANKGTEVVALSMGPDTTVAALRRALAMGADSAVLVQDDDLRGSDVARTSAVLAAALRRTGFDLVVAGNESTDGRGGMVPAMVAEHLGVPHLTFLNAVEITGNEVAGVRAGDDGTEEVRAPLPAVLSVTERAAEPRYPSFKGIMTAKRKPLEVLTLTDLDGQATASASRTTVVSTSERPPRAAGTKIVDTGTAGAELADFLAAARLI</sequence>
<evidence type="ECO:0000259" key="10">
    <source>
        <dbReference type="SMART" id="SM00893"/>
    </source>
</evidence>
<dbReference type="OrthoDB" id="9804960at2"/>
<dbReference type="PANTHER" id="PTHR21294:SF8">
    <property type="entry name" value="ELECTRON TRANSFER FLAVOPROTEIN SUBUNIT BETA"/>
    <property type="match status" value="1"/>
</dbReference>
<dbReference type="PANTHER" id="PTHR21294">
    <property type="entry name" value="ELECTRON TRANSFER FLAVOPROTEIN BETA-SUBUNIT"/>
    <property type="match status" value="1"/>
</dbReference>
<feature type="domain" description="Electron transfer flavoprotein alpha/beta-subunit N-terminal" evidence="10">
    <location>
        <begin position="23"/>
        <end position="213"/>
    </location>
</feature>
<dbReference type="SMART" id="SM00893">
    <property type="entry name" value="ETF"/>
    <property type="match status" value="1"/>
</dbReference>
<evidence type="ECO:0000256" key="1">
    <source>
        <dbReference type="ARBA" id="ARBA00001974"/>
    </source>
</evidence>
<comment type="function">
    <text evidence="7">The electron transfer flavoprotein serves as a specific electron acceptor for other dehydrogenases. It transfers the electrons to the main respiratory chain via ETF-ubiquinone oxidoreductase (ETF dehydrogenase).</text>
</comment>
<dbReference type="CDD" id="cd01714">
    <property type="entry name" value="ETF_beta"/>
    <property type="match status" value="1"/>
</dbReference>
<comment type="cofactor">
    <cofactor evidence="1">
        <name>FAD</name>
        <dbReference type="ChEBI" id="CHEBI:57692"/>
    </cofactor>
</comment>
<evidence type="ECO:0000256" key="5">
    <source>
        <dbReference type="ARBA" id="ARBA00022448"/>
    </source>
</evidence>
<dbReference type="RefSeq" id="WP_152202339.1">
    <property type="nucleotide sequence ID" value="NZ_VUKF01000013.1"/>
</dbReference>
<comment type="similarity">
    <text evidence="2">Belongs to the ETF beta-subunit/FixA family.</text>
</comment>